<feature type="transmembrane region" description="Helical" evidence="1">
    <location>
        <begin position="21"/>
        <end position="42"/>
    </location>
</feature>
<accession>A0A7U9CN63</accession>
<evidence type="ECO:0000256" key="1">
    <source>
        <dbReference type="SAM" id="Phobius"/>
    </source>
</evidence>
<dbReference type="AlphaFoldDB" id="A0A7U9CN63"/>
<protein>
    <submittedName>
        <fullName evidence="2">Uncharacterized protein</fullName>
    </submittedName>
</protein>
<dbReference type="EMBL" id="CM001561">
    <property type="protein sequence ID" value="EJZ58473.1"/>
    <property type="molecule type" value="Genomic_DNA"/>
</dbReference>
<organism evidence="2 3">
    <name type="scientific">Pseudomonas fluorescens R124</name>
    <dbReference type="NCBI Taxonomy" id="743713"/>
    <lineage>
        <taxon>Bacteria</taxon>
        <taxon>Pseudomonadati</taxon>
        <taxon>Pseudomonadota</taxon>
        <taxon>Gammaproteobacteria</taxon>
        <taxon>Pseudomonadales</taxon>
        <taxon>Pseudomonadaceae</taxon>
        <taxon>Pseudomonas</taxon>
    </lineage>
</organism>
<keyword evidence="1" id="KW-0812">Transmembrane</keyword>
<keyword evidence="1" id="KW-1133">Transmembrane helix</keyword>
<proteinExistence type="predicted"/>
<dbReference type="Proteomes" id="UP000006045">
    <property type="component" value="Chromosome"/>
</dbReference>
<reference evidence="2 3" key="1">
    <citation type="submission" date="2012-08" db="EMBL/GenBank/DDBJ databases">
        <title>The genome of cave-isolated P. fluorescens strain R124 demonstrates phenotypic adaptation to the mineral environment.</title>
        <authorList>
            <person name="Barton M.D."/>
            <person name="Petronio M."/>
            <person name="Giarrizzo J.G."/>
            <person name="Bowling B.V."/>
            <person name="Barton H.A."/>
        </authorList>
    </citation>
    <scope>NUCLEOTIDE SEQUENCE [LARGE SCALE GENOMIC DNA]</scope>
    <source>
        <strain evidence="2 3">R124</strain>
    </source>
</reference>
<keyword evidence="1" id="KW-0472">Membrane</keyword>
<name>A0A7U9CN63_PSEFL</name>
<evidence type="ECO:0000313" key="3">
    <source>
        <dbReference type="Proteomes" id="UP000006045"/>
    </source>
</evidence>
<gene>
    <name evidence="2" type="ORF">I1A_002801</name>
</gene>
<sequence>MTRKMQTHETTNPEQKKRCNEAILIAVIASLVTGIGAGLTFYSSYLTTRQASAQSCIQRLDQQEVRIREKAAIFLGNLSDQFGRGADASVKNDEMISLSVKTMRSALEFSAYAPTEMGISAIKVASAIRDTLIVDSNEEIIAAVDKLNTTAQEWPKQYYQLMDDFQRSRLDCQK</sequence>
<evidence type="ECO:0000313" key="2">
    <source>
        <dbReference type="EMBL" id="EJZ58473.1"/>
    </source>
</evidence>